<dbReference type="EMBL" id="CM023481">
    <property type="protein sequence ID" value="KAH6944137.1"/>
    <property type="molecule type" value="Genomic_DNA"/>
</dbReference>
<dbReference type="Proteomes" id="UP000821845">
    <property type="component" value="Chromosome 1"/>
</dbReference>
<evidence type="ECO:0000313" key="1">
    <source>
        <dbReference type="EMBL" id="KAH6944137.1"/>
    </source>
</evidence>
<reference evidence="1" key="1">
    <citation type="submission" date="2020-05" db="EMBL/GenBank/DDBJ databases">
        <title>Large-scale comparative analyses of tick genomes elucidate their genetic diversity and vector capacities.</title>
        <authorList>
            <person name="Jia N."/>
            <person name="Wang J."/>
            <person name="Shi W."/>
            <person name="Du L."/>
            <person name="Sun Y."/>
            <person name="Zhan W."/>
            <person name="Jiang J."/>
            <person name="Wang Q."/>
            <person name="Zhang B."/>
            <person name="Ji P."/>
            <person name="Sakyi L.B."/>
            <person name="Cui X."/>
            <person name="Yuan T."/>
            <person name="Jiang B."/>
            <person name="Yang W."/>
            <person name="Lam T.T.-Y."/>
            <person name="Chang Q."/>
            <person name="Ding S."/>
            <person name="Wang X."/>
            <person name="Zhu J."/>
            <person name="Ruan X."/>
            <person name="Zhao L."/>
            <person name="Wei J."/>
            <person name="Que T."/>
            <person name="Du C."/>
            <person name="Cheng J."/>
            <person name="Dai P."/>
            <person name="Han X."/>
            <person name="Huang E."/>
            <person name="Gao Y."/>
            <person name="Liu J."/>
            <person name="Shao H."/>
            <person name="Ye R."/>
            <person name="Li L."/>
            <person name="Wei W."/>
            <person name="Wang X."/>
            <person name="Wang C."/>
            <person name="Yang T."/>
            <person name="Huo Q."/>
            <person name="Li W."/>
            <person name="Guo W."/>
            <person name="Chen H."/>
            <person name="Zhou L."/>
            <person name="Ni X."/>
            <person name="Tian J."/>
            <person name="Zhou Y."/>
            <person name="Sheng Y."/>
            <person name="Liu T."/>
            <person name="Pan Y."/>
            <person name="Xia L."/>
            <person name="Li J."/>
            <person name="Zhao F."/>
            <person name="Cao W."/>
        </authorList>
    </citation>
    <scope>NUCLEOTIDE SEQUENCE</scope>
    <source>
        <strain evidence="1">Hyas-2018</strain>
    </source>
</reference>
<keyword evidence="2" id="KW-1185">Reference proteome</keyword>
<evidence type="ECO:0000313" key="2">
    <source>
        <dbReference type="Proteomes" id="UP000821845"/>
    </source>
</evidence>
<accession>A0ACB7TFI0</accession>
<proteinExistence type="predicted"/>
<organism evidence="1 2">
    <name type="scientific">Hyalomma asiaticum</name>
    <name type="common">Tick</name>
    <dbReference type="NCBI Taxonomy" id="266040"/>
    <lineage>
        <taxon>Eukaryota</taxon>
        <taxon>Metazoa</taxon>
        <taxon>Ecdysozoa</taxon>
        <taxon>Arthropoda</taxon>
        <taxon>Chelicerata</taxon>
        <taxon>Arachnida</taxon>
        <taxon>Acari</taxon>
        <taxon>Parasitiformes</taxon>
        <taxon>Ixodida</taxon>
        <taxon>Ixodoidea</taxon>
        <taxon>Ixodidae</taxon>
        <taxon>Hyalomminae</taxon>
        <taxon>Hyalomma</taxon>
    </lineage>
</organism>
<comment type="caution">
    <text evidence="1">The sequence shown here is derived from an EMBL/GenBank/DDBJ whole genome shotgun (WGS) entry which is preliminary data.</text>
</comment>
<gene>
    <name evidence="1" type="ORF">HPB50_002042</name>
</gene>
<sequence>MSFPGLQPPPPFLSSPGHPDIPWEQWIQAFRKYVVASGDSDLHAMSHEAILLNCLGLEEKHVFPTQTSDDHPFLEVAAAGQPLTSPVPDDST</sequence>
<name>A0ACB7TFI0_HYAAI</name>
<protein>
    <submittedName>
        <fullName evidence="1">Uncharacterized protein</fullName>
    </submittedName>
</protein>